<dbReference type="GeneID" id="56274320"/>
<dbReference type="GO" id="GO:0005829">
    <property type="term" value="C:cytosol"/>
    <property type="evidence" value="ECO:0007669"/>
    <property type="project" value="TreeGrafter"/>
</dbReference>
<dbReference type="InterPro" id="IPR004375">
    <property type="entry name" value="NanQ/TabA/YiaL"/>
</dbReference>
<dbReference type="AlphaFoldDB" id="A0A4Q5KMS1"/>
<dbReference type="Gene3D" id="2.60.120.370">
    <property type="entry name" value="YhcH/YjgK/YiaL"/>
    <property type="match status" value="1"/>
</dbReference>
<protein>
    <submittedName>
        <fullName evidence="1">DUF386 family protein</fullName>
    </submittedName>
</protein>
<reference evidence="1 2" key="1">
    <citation type="submission" date="2019-02" db="EMBL/GenBank/DDBJ databases">
        <title>Genome sequences of Aliivibrio finisterrensis strains from farmed Atlantic salmon.</title>
        <authorList>
            <person name="Bowman J.P."/>
        </authorList>
    </citation>
    <scope>NUCLEOTIDE SEQUENCE [LARGE SCALE GENOMIC DNA]</scope>
    <source>
        <strain evidence="1 2">A32</strain>
    </source>
</reference>
<dbReference type="RefSeq" id="WP_130086523.1">
    <property type="nucleotide sequence ID" value="NZ_SEZJ01000003.1"/>
</dbReference>
<evidence type="ECO:0000313" key="2">
    <source>
        <dbReference type="Proteomes" id="UP000293465"/>
    </source>
</evidence>
<dbReference type="OrthoDB" id="6196468at2"/>
<name>A0A4Q5KMS1_9GAMM</name>
<evidence type="ECO:0000313" key="1">
    <source>
        <dbReference type="EMBL" id="RYU47647.1"/>
    </source>
</evidence>
<dbReference type="PANTHER" id="PTHR34986:SF4">
    <property type="entry name" value="EVOLVED BETA-GALACTOSIDASE SUBUNIT BETA-RELATED"/>
    <property type="match status" value="1"/>
</dbReference>
<dbReference type="PANTHER" id="PTHR34986">
    <property type="entry name" value="EVOLVED BETA-GALACTOSIDASE SUBUNIT BETA"/>
    <property type="match status" value="1"/>
</dbReference>
<dbReference type="Pfam" id="PF04074">
    <property type="entry name" value="DUF386"/>
    <property type="match status" value="1"/>
</dbReference>
<dbReference type="NCBIfam" id="TIGR00022">
    <property type="entry name" value="YhcH/YjgK/YiaL family protein"/>
    <property type="match status" value="1"/>
</dbReference>
<accession>A0A4Q5KMS1</accession>
<dbReference type="InterPro" id="IPR037012">
    <property type="entry name" value="NanQ/TabA/YiaL_sf"/>
</dbReference>
<dbReference type="GO" id="GO:0044010">
    <property type="term" value="P:single-species biofilm formation"/>
    <property type="evidence" value="ECO:0007669"/>
    <property type="project" value="TreeGrafter"/>
</dbReference>
<organism evidence="1 2">
    <name type="scientific">Aliivibrio finisterrensis</name>
    <dbReference type="NCBI Taxonomy" id="511998"/>
    <lineage>
        <taxon>Bacteria</taxon>
        <taxon>Pseudomonadati</taxon>
        <taxon>Pseudomonadota</taxon>
        <taxon>Gammaproteobacteria</taxon>
        <taxon>Vibrionales</taxon>
        <taxon>Vibrionaceae</taxon>
        <taxon>Aliivibrio</taxon>
    </lineage>
</organism>
<proteinExistence type="predicted"/>
<dbReference type="SUPFAM" id="SSF51197">
    <property type="entry name" value="Clavaminate synthase-like"/>
    <property type="match status" value="1"/>
</dbReference>
<dbReference type="EMBL" id="SEZJ01000003">
    <property type="protein sequence ID" value="RYU47647.1"/>
    <property type="molecule type" value="Genomic_DNA"/>
</dbReference>
<dbReference type="Proteomes" id="UP000293465">
    <property type="component" value="Unassembled WGS sequence"/>
</dbReference>
<gene>
    <name evidence="1" type="ORF">ERW49_04665</name>
</gene>
<comment type="caution">
    <text evidence="1">The sequence shown here is derived from an EMBL/GenBank/DDBJ whole genome shotgun (WGS) entry which is preliminary data.</text>
</comment>
<sequence>MFKGNLSKLDSYKNIPVKMFEVIEQVKQRINASVENGHYQLEGEDVFFFVVDDNTKVISECKPEIHRKYIDVQIILSGEERFGYSLQPFQSIAEDLLEDRDVAFSDNIINEQFANLEPHDFIIFNTEQPHRPLVAVNKPMPVRKAVIKISHQWLAEQSINTTLAWNDSNIPHQITLKQAGLRTHVEMRIVKDVEPEVIMLAVEHKVEDLVSVWQGAAIPISEAFDDGNLYSQARVLFNLEQGCVVWLVNHIKLPCGNKMSADKLAWVPAMQATNGQLSAI</sequence>